<dbReference type="OrthoDB" id="9805754at2"/>
<feature type="binding site" evidence="12">
    <location>
        <position position="56"/>
    </location>
    <ligand>
        <name>NADPH</name>
        <dbReference type="ChEBI" id="CHEBI:57783"/>
    </ligand>
</feature>
<dbReference type="AlphaFoldDB" id="A0A4V3DGT1"/>
<feature type="binding site" evidence="12">
    <location>
        <begin position="69"/>
        <end position="72"/>
    </location>
    <ligand>
        <name>NADP(+)</name>
        <dbReference type="ChEBI" id="CHEBI:58349"/>
    </ligand>
</feature>
<comment type="function">
    <text evidence="10">Catalyzes the reduction of 1-pyrroline-5-carboxylate (PCA) to L-proline.</text>
</comment>
<dbReference type="GO" id="GO:0004735">
    <property type="term" value="F:pyrroline-5-carboxylate reductase activity"/>
    <property type="evidence" value="ECO:0007669"/>
    <property type="project" value="UniProtKB-UniRule"/>
</dbReference>
<dbReference type="GO" id="GO:0005737">
    <property type="term" value="C:cytoplasm"/>
    <property type="evidence" value="ECO:0007669"/>
    <property type="project" value="UniProtKB-SubCell"/>
</dbReference>
<evidence type="ECO:0000256" key="8">
    <source>
        <dbReference type="ARBA" id="ARBA00050547"/>
    </source>
</evidence>
<feature type="domain" description="Pyrroline-5-carboxylate reductase catalytic N-terminal" evidence="13">
    <location>
        <begin position="5"/>
        <end position="101"/>
    </location>
</feature>
<evidence type="ECO:0000256" key="1">
    <source>
        <dbReference type="ARBA" id="ARBA00005205"/>
    </source>
</evidence>
<comment type="similarity">
    <text evidence="2 10">Belongs to the pyrroline-5-carboxylate reductase family.</text>
</comment>
<dbReference type="HAMAP" id="MF_01925">
    <property type="entry name" value="P5C_reductase"/>
    <property type="match status" value="1"/>
</dbReference>
<keyword evidence="6 10" id="KW-0521">NADP</keyword>
<evidence type="ECO:0000259" key="14">
    <source>
        <dbReference type="Pfam" id="PF14748"/>
    </source>
</evidence>
<gene>
    <name evidence="10" type="primary">proC</name>
    <name evidence="15" type="ORF">C8D85_0913</name>
</gene>
<keyword evidence="5 10" id="KW-0641">Proline biosynthesis</keyword>
<dbReference type="UniPathway" id="UPA00098">
    <property type="reaction ID" value="UER00361"/>
</dbReference>
<reference evidence="15 16" key="1">
    <citation type="submission" date="2019-03" db="EMBL/GenBank/DDBJ databases">
        <title>Genomic Encyclopedia of Type Strains, Phase IV (KMG-IV): sequencing the most valuable type-strain genomes for metagenomic binning, comparative biology and taxonomic classification.</title>
        <authorList>
            <person name="Goeker M."/>
        </authorList>
    </citation>
    <scope>NUCLEOTIDE SEQUENCE [LARGE SCALE GENOMIC DNA]</scope>
    <source>
        <strain evidence="15 16">DSM 5604</strain>
    </source>
</reference>
<dbReference type="Pfam" id="PF14748">
    <property type="entry name" value="P5CR_dimer"/>
    <property type="match status" value="1"/>
</dbReference>
<keyword evidence="4 10" id="KW-0028">Amino-acid biosynthesis</keyword>
<evidence type="ECO:0000256" key="5">
    <source>
        <dbReference type="ARBA" id="ARBA00022650"/>
    </source>
</evidence>
<comment type="catalytic activity">
    <reaction evidence="8 10">
        <text>L-proline + NAD(+) = (S)-1-pyrroline-5-carboxylate + NADH + 2 H(+)</text>
        <dbReference type="Rhea" id="RHEA:14105"/>
        <dbReference type="ChEBI" id="CHEBI:15378"/>
        <dbReference type="ChEBI" id="CHEBI:17388"/>
        <dbReference type="ChEBI" id="CHEBI:57540"/>
        <dbReference type="ChEBI" id="CHEBI:57945"/>
        <dbReference type="ChEBI" id="CHEBI:60039"/>
        <dbReference type="EC" id="1.5.1.2"/>
    </reaction>
</comment>
<keyword evidence="7 10" id="KW-0560">Oxidoreductase</keyword>
<comment type="subcellular location">
    <subcellularLocation>
        <location evidence="10">Cytoplasm</location>
    </subcellularLocation>
</comment>
<dbReference type="FunFam" id="1.10.3730.10:FF:000001">
    <property type="entry name" value="Pyrroline-5-carboxylate reductase"/>
    <property type="match status" value="1"/>
</dbReference>
<dbReference type="Pfam" id="PF03807">
    <property type="entry name" value="F420_oxidored"/>
    <property type="match status" value="1"/>
</dbReference>
<accession>A0A4V3DGT1</accession>
<dbReference type="SUPFAM" id="SSF51735">
    <property type="entry name" value="NAD(P)-binding Rossmann-fold domains"/>
    <property type="match status" value="1"/>
</dbReference>
<dbReference type="SUPFAM" id="SSF48179">
    <property type="entry name" value="6-phosphogluconate dehydrogenase C-terminal domain-like"/>
    <property type="match status" value="1"/>
</dbReference>
<comment type="catalytic activity">
    <reaction evidence="9 10">
        <text>L-proline + NADP(+) = (S)-1-pyrroline-5-carboxylate + NADPH + 2 H(+)</text>
        <dbReference type="Rhea" id="RHEA:14109"/>
        <dbReference type="ChEBI" id="CHEBI:15378"/>
        <dbReference type="ChEBI" id="CHEBI:17388"/>
        <dbReference type="ChEBI" id="CHEBI:57783"/>
        <dbReference type="ChEBI" id="CHEBI:58349"/>
        <dbReference type="ChEBI" id="CHEBI:60039"/>
        <dbReference type="EC" id="1.5.1.2"/>
    </reaction>
</comment>
<dbReference type="InterPro" id="IPR000304">
    <property type="entry name" value="Pyrroline-COOH_reductase"/>
</dbReference>
<keyword evidence="3 10" id="KW-0963">Cytoplasm</keyword>
<dbReference type="RefSeq" id="WP_133560148.1">
    <property type="nucleotide sequence ID" value="NZ_SNZA01000001.1"/>
</dbReference>
<dbReference type="GO" id="GO:0055129">
    <property type="term" value="P:L-proline biosynthetic process"/>
    <property type="evidence" value="ECO:0007669"/>
    <property type="project" value="UniProtKB-UniRule"/>
</dbReference>
<dbReference type="InterPro" id="IPR028939">
    <property type="entry name" value="P5C_Rdtase_cat_N"/>
</dbReference>
<keyword evidence="16" id="KW-1185">Reference proteome</keyword>
<feature type="binding site" evidence="12">
    <location>
        <position position="35"/>
    </location>
    <ligand>
        <name>NADP(+)</name>
        <dbReference type="ChEBI" id="CHEBI:58349"/>
    </ligand>
</feature>
<evidence type="ECO:0000256" key="4">
    <source>
        <dbReference type="ARBA" id="ARBA00022605"/>
    </source>
</evidence>
<dbReference type="InterPro" id="IPR008927">
    <property type="entry name" value="6-PGluconate_DH-like_C_sf"/>
</dbReference>
<feature type="domain" description="Pyrroline-5-carboxylate reductase dimerisation" evidence="14">
    <location>
        <begin position="165"/>
        <end position="269"/>
    </location>
</feature>
<evidence type="ECO:0000259" key="13">
    <source>
        <dbReference type="Pfam" id="PF03807"/>
    </source>
</evidence>
<evidence type="ECO:0000313" key="16">
    <source>
        <dbReference type="Proteomes" id="UP000295729"/>
    </source>
</evidence>
<dbReference type="EC" id="1.5.1.2" evidence="10 11"/>
<organism evidence="15 16">
    <name type="scientific">Marinomonas communis</name>
    <dbReference type="NCBI Taxonomy" id="28254"/>
    <lineage>
        <taxon>Bacteria</taxon>
        <taxon>Pseudomonadati</taxon>
        <taxon>Pseudomonadota</taxon>
        <taxon>Gammaproteobacteria</taxon>
        <taxon>Oceanospirillales</taxon>
        <taxon>Oceanospirillaceae</taxon>
        <taxon>Marinomonas</taxon>
    </lineage>
</organism>
<proteinExistence type="inferred from homology"/>
<dbReference type="PANTHER" id="PTHR11645">
    <property type="entry name" value="PYRROLINE-5-CARBOXYLATE REDUCTASE"/>
    <property type="match status" value="1"/>
</dbReference>
<dbReference type="Gene3D" id="1.10.3730.10">
    <property type="entry name" value="ProC C-terminal domain-like"/>
    <property type="match status" value="1"/>
</dbReference>
<evidence type="ECO:0000256" key="9">
    <source>
        <dbReference type="ARBA" id="ARBA00052690"/>
    </source>
</evidence>
<evidence type="ECO:0000256" key="10">
    <source>
        <dbReference type="HAMAP-Rule" id="MF_01925"/>
    </source>
</evidence>
<evidence type="ECO:0000256" key="12">
    <source>
        <dbReference type="PIRSR" id="PIRSR000193-1"/>
    </source>
</evidence>
<dbReference type="InterPro" id="IPR029036">
    <property type="entry name" value="P5CR_dimer"/>
</dbReference>
<evidence type="ECO:0000256" key="3">
    <source>
        <dbReference type="ARBA" id="ARBA00022490"/>
    </source>
</evidence>
<dbReference type="PIRSF" id="PIRSF000193">
    <property type="entry name" value="Pyrrol-5-carb_rd"/>
    <property type="match status" value="1"/>
</dbReference>
<evidence type="ECO:0000313" key="15">
    <source>
        <dbReference type="EMBL" id="TDR15541.1"/>
    </source>
</evidence>
<comment type="caution">
    <text evidence="15">The sequence shown here is derived from an EMBL/GenBank/DDBJ whole genome shotgun (WGS) entry which is preliminary data.</text>
</comment>
<evidence type="ECO:0000256" key="11">
    <source>
        <dbReference type="NCBIfam" id="TIGR00112"/>
    </source>
</evidence>
<name>A0A4V3DGT1_9GAMM</name>
<evidence type="ECO:0000256" key="6">
    <source>
        <dbReference type="ARBA" id="ARBA00022857"/>
    </source>
</evidence>
<sequence>MPQHIAFIGAGNMSSALYGGLIHSGYSATDITATSPEPQILEAQQKKYGIHTTTDNLLAATKADVLVLAVKPQILKHVCIEIASVIQNRKTPPLIISIAAGVDCSAIQTWLKTNVAIVRCMPNTPALIGVGASGLYANHQVTSQQKSLAETLFKAVGMVEWVDDEDLLNAVTAVSGSAPAYFFLMLEAMQQTAMKQGLSSEAARNLAQQTALGAAKMATESPLSLSTLMQNVMSPQGSTEQAIFSLQGDHFSQIIERAMNACMERAQTMQNEFGV</sequence>
<evidence type="ECO:0000256" key="7">
    <source>
        <dbReference type="ARBA" id="ARBA00023002"/>
    </source>
</evidence>
<dbReference type="EMBL" id="SNZA01000001">
    <property type="protein sequence ID" value="TDR15541.1"/>
    <property type="molecule type" value="Genomic_DNA"/>
</dbReference>
<dbReference type="FunFam" id="3.40.50.720:FF:000105">
    <property type="entry name" value="Pyrroline-5-carboxylate reductase"/>
    <property type="match status" value="1"/>
</dbReference>
<dbReference type="NCBIfam" id="TIGR00112">
    <property type="entry name" value="proC"/>
    <property type="match status" value="1"/>
</dbReference>
<dbReference type="PANTHER" id="PTHR11645:SF0">
    <property type="entry name" value="PYRROLINE-5-CARBOXYLATE REDUCTASE 3"/>
    <property type="match status" value="1"/>
</dbReference>
<evidence type="ECO:0000256" key="2">
    <source>
        <dbReference type="ARBA" id="ARBA00005525"/>
    </source>
</evidence>
<comment type="pathway">
    <text evidence="1 10">Amino-acid biosynthesis; L-proline biosynthesis; L-proline from L-glutamate 5-semialdehyde: step 1/1.</text>
</comment>
<dbReference type="Gene3D" id="3.40.50.720">
    <property type="entry name" value="NAD(P)-binding Rossmann-like Domain"/>
    <property type="match status" value="1"/>
</dbReference>
<dbReference type="InterPro" id="IPR036291">
    <property type="entry name" value="NAD(P)-bd_dom_sf"/>
</dbReference>
<dbReference type="Proteomes" id="UP000295729">
    <property type="component" value="Unassembled WGS sequence"/>
</dbReference>
<protein>
    <recommendedName>
        <fullName evidence="10 11">Pyrroline-5-carboxylate reductase</fullName>
        <shortName evidence="10">P5C reductase</shortName>
        <shortName evidence="10">P5CR</shortName>
        <ecNumber evidence="10 11">1.5.1.2</ecNumber>
    </recommendedName>
    <alternativeName>
        <fullName evidence="10">PCA reductase</fullName>
    </alternativeName>
</protein>
<feature type="binding site" evidence="12">
    <location>
        <begin position="8"/>
        <end position="13"/>
    </location>
    <ligand>
        <name>NADP(+)</name>
        <dbReference type="ChEBI" id="CHEBI:58349"/>
    </ligand>
</feature>